<keyword evidence="6 7" id="KW-0998">Cell outer membrane</keyword>
<comment type="similarity">
    <text evidence="7">Belongs to the TonB-dependent receptor family.</text>
</comment>
<keyword evidence="3 7" id="KW-1134">Transmembrane beta strand</keyword>
<dbReference type="RefSeq" id="WP_164918229.1">
    <property type="nucleotide sequence ID" value="NZ_JBHUOO010000023.1"/>
</dbReference>
<feature type="domain" description="TonB-dependent receptor plug" evidence="8">
    <location>
        <begin position="223"/>
        <end position="326"/>
    </location>
</feature>
<proteinExistence type="inferred from homology"/>
<dbReference type="InterPro" id="IPR036942">
    <property type="entry name" value="Beta-barrel_TonB_sf"/>
</dbReference>
<comment type="caution">
    <text evidence="9">The sequence shown here is derived from an EMBL/GenBank/DDBJ whole genome shotgun (WGS) entry which is preliminary data.</text>
</comment>
<dbReference type="Pfam" id="PF13715">
    <property type="entry name" value="CarbopepD_reg_2"/>
    <property type="match status" value="1"/>
</dbReference>
<evidence type="ECO:0000313" key="10">
    <source>
        <dbReference type="Proteomes" id="UP000289859"/>
    </source>
</evidence>
<dbReference type="Pfam" id="PF07715">
    <property type="entry name" value="Plug"/>
    <property type="match status" value="1"/>
</dbReference>
<reference evidence="9 10" key="1">
    <citation type="submission" date="2018-07" db="EMBL/GenBank/DDBJ databases">
        <title>Leeuwenhoekiella genomics.</title>
        <authorList>
            <person name="Tahon G."/>
            <person name="Willems A."/>
        </authorList>
    </citation>
    <scope>NUCLEOTIDE SEQUENCE [LARGE SCALE GENOMIC DNA]</scope>
    <source>
        <strain evidence="9 10">LMG 29608</strain>
    </source>
</reference>
<evidence type="ECO:0000313" key="9">
    <source>
        <dbReference type="EMBL" id="RXG25662.1"/>
    </source>
</evidence>
<dbReference type="InterPro" id="IPR037066">
    <property type="entry name" value="Plug_dom_sf"/>
</dbReference>
<evidence type="ECO:0000256" key="1">
    <source>
        <dbReference type="ARBA" id="ARBA00004571"/>
    </source>
</evidence>
<name>A0A4V1KRP8_9FLAO</name>
<dbReference type="InterPro" id="IPR012910">
    <property type="entry name" value="Plug_dom"/>
</dbReference>
<dbReference type="NCBIfam" id="TIGR04056">
    <property type="entry name" value="OMP_RagA_SusC"/>
    <property type="match status" value="1"/>
</dbReference>
<evidence type="ECO:0000256" key="2">
    <source>
        <dbReference type="ARBA" id="ARBA00022448"/>
    </source>
</evidence>
<evidence type="ECO:0000259" key="8">
    <source>
        <dbReference type="Pfam" id="PF07715"/>
    </source>
</evidence>
<dbReference type="InterPro" id="IPR039426">
    <property type="entry name" value="TonB-dep_rcpt-like"/>
</dbReference>
<evidence type="ECO:0000256" key="6">
    <source>
        <dbReference type="ARBA" id="ARBA00023237"/>
    </source>
</evidence>
<comment type="subcellular location">
    <subcellularLocation>
        <location evidence="1 7">Cell outer membrane</location>
        <topology evidence="1 7">Multi-pass membrane protein</topology>
    </subcellularLocation>
</comment>
<dbReference type="Proteomes" id="UP000289859">
    <property type="component" value="Unassembled WGS sequence"/>
</dbReference>
<dbReference type="InterPro" id="IPR023997">
    <property type="entry name" value="TonB-dep_OMP_SusC/RagA_CS"/>
</dbReference>
<dbReference type="EMBL" id="QOVK01000002">
    <property type="protein sequence ID" value="RXG25662.1"/>
    <property type="molecule type" value="Genomic_DNA"/>
</dbReference>
<dbReference type="Gene3D" id="2.40.170.20">
    <property type="entry name" value="TonB-dependent receptor, beta-barrel domain"/>
    <property type="match status" value="1"/>
</dbReference>
<accession>A0A4V1KRP8</accession>
<evidence type="ECO:0000256" key="3">
    <source>
        <dbReference type="ARBA" id="ARBA00022452"/>
    </source>
</evidence>
<sequence>MRAFLLLFFTTALGFNTDISYAQAQVNVESLGEITVDEVFQLITEQTKYNFLYPEGLFSDLPKVKLLKGLIKVDKLIAQSIPESQFNVVLSEGDTIIIERSKSVNQISVSGTVTDASGTPIPYVYIRVKGTTKGVATDFDGYYKIAITSTNNVLIFNSLGFKDKEVLVGDRLIVDVVLENDVTELDAVEVVSTGYQKIAKERSAGSFSKPDMSIAKDRTYSMNILQRIDGLVAGLTINNSPGAASNPYLIRGLTSIGTFGANNVSASDYDGDTALNPGTNRSPLFVVDGIPTNNISFINPQDVEDITVLKDATAASIWGARAANGVIVVTTKKASNNRKLTINYDAFTNIQGRPELDYQPYMNSADFIQAAREVFDPVSYPFEQLNAYTFGGSGIPPHLRTLYAEYMGEISSEVANARLDSLSSLSNRRQIRDIWYRQAIQSNHTLTLSAGGVKHSIYSSLAYTDTKNSRPGDSDKQFKLNIRQDYRFNDRISAFLITDFIKSKALTKNNLDIDYGFFPYQLFQNENGEHISIPYMGLLTDDVRADFEARSKVNLNYNPLDERDYADLNSDVFNGRFIGGVDIGIFENLNFLGTYSYIQGARKSTNYINPESYIVRSELAQFTVADTPDDIPQYFLPDTGGRYTEGHTSNRNFTIRNQLSYDNSWSEGKHQLSILLGQEAQEQLTESSSTVVRGYNPLLQTSLPIDYAFLENEGLENPVMPNFGTISTLTDDYFVQSEILTRFTSYYTNAGYTLDKKYTFNGSWRRDKSNLFGLDKSAQNKPSWSVGTKWAVGRENFLSGFKNLNFLDLRATYGITGNAPTPGVSSTYDILRPQTEYTVLSNRIPLTISTPGNPKLTWERTSTLNLGIDFGIYDRINASVDVYRKMTDDLLGQLPLNIFSGFTSAIGNFGSLENKGVELTLNTKNIETQNFSWTTLFTMAYNKNKITALELPGEVTTGDQKVDLAYLKGFPAFAVFAYDYKGLDAEGDPLVQLQDGTITKEPNITSADDILFMGTAQPVWSGGLSNTFSYKGFNLSINAIYNLGHVMRRDVTTNFSGLLESVPFTDFANRWKEPGDELVTNIPYYDPTGALSGDTRDIDYYIKGNQNVLDASYIKLRDITLSYRLPKEFLQKINVKDLTLRFSVSNVLLWTANKYDIDPEFQFSSLSRGVRALRTNQGSVALGLHFSL</sequence>
<dbReference type="SUPFAM" id="SSF49464">
    <property type="entry name" value="Carboxypeptidase regulatory domain-like"/>
    <property type="match status" value="1"/>
</dbReference>
<dbReference type="GO" id="GO:0009279">
    <property type="term" value="C:cell outer membrane"/>
    <property type="evidence" value="ECO:0007669"/>
    <property type="project" value="UniProtKB-SubCell"/>
</dbReference>
<dbReference type="NCBIfam" id="TIGR04057">
    <property type="entry name" value="SusC_RagA_signa"/>
    <property type="match status" value="1"/>
</dbReference>
<keyword evidence="2 7" id="KW-0813">Transport</keyword>
<dbReference type="AlphaFoldDB" id="A0A4V1KRP8"/>
<dbReference type="InterPro" id="IPR023996">
    <property type="entry name" value="TonB-dep_OMP_SusC/RagA"/>
</dbReference>
<evidence type="ECO:0000256" key="7">
    <source>
        <dbReference type="PROSITE-ProRule" id="PRU01360"/>
    </source>
</evidence>
<gene>
    <name evidence="9" type="ORF">DSM02_829</name>
</gene>
<keyword evidence="4 7" id="KW-0812">Transmembrane</keyword>
<dbReference type="SUPFAM" id="SSF56935">
    <property type="entry name" value="Porins"/>
    <property type="match status" value="1"/>
</dbReference>
<dbReference type="Gene3D" id="2.170.130.10">
    <property type="entry name" value="TonB-dependent receptor, plug domain"/>
    <property type="match status" value="1"/>
</dbReference>
<keyword evidence="5 7" id="KW-0472">Membrane</keyword>
<evidence type="ECO:0000256" key="5">
    <source>
        <dbReference type="ARBA" id="ARBA00023136"/>
    </source>
</evidence>
<organism evidence="9 10">
    <name type="scientific">Leeuwenhoekiella polynyae</name>
    <dbReference type="NCBI Taxonomy" id="1550906"/>
    <lineage>
        <taxon>Bacteria</taxon>
        <taxon>Pseudomonadati</taxon>
        <taxon>Bacteroidota</taxon>
        <taxon>Flavobacteriia</taxon>
        <taxon>Flavobacteriales</taxon>
        <taxon>Flavobacteriaceae</taxon>
        <taxon>Leeuwenhoekiella</taxon>
    </lineage>
</organism>
<dbReference type="Gene3D" id="2.60.40.1120">
    <property type="entry name" value="Carboxypeptidase-like, regulatory domain"/>
    <property type="match status" value="1"/>
</dbReference>
<evidence type="ECO:0000256" key="4">
    <source>
        <dbReference type="ARBA" id="ARBA00022692"/>
    </source>
</evidence>
<dbReference type="PROSITE" id="PS52016">
    <property type="entry name" value="TONB_DEPENDENT_REC_3"/>
    <property type="match status" value="1"/>
</dbReference>
<dbReference type="InterPro" id="IPR008969">
    <property type="entry name" value="CarboxyPept-like_regulatory"/>
</dbReference>
<protein>
    <submittedName>
        <fullName evidence="9">TonB-linked SusC/RagA family outer membrane protein</fullName>
    </submittedName>
</protein>
<keyword evidence="10" id="KW-1185">Reference proteome</keyword>